<name>A0AAD4IY58_PERFH</name>
<keyword evidence="3" id="KW-0378">Hydrolase</keyword>
<proteinExistence type="inferred from homology"/>
<keyword evidence="2 5" id="KW-0732">Signal</keyword>
<dbReference type="Pfam" id="PF00657">
    <property type="entry name" value="Lipase_GDSL"/>
    <property type="match status" value="1"/>
</dbReference>
<dbReference type="AlphaFoldDB" id="A0AAD4IY58"/>
<keyword evidence="7" id="KW-1185">Reference proteome</keyword>
<dbReference type="PANTHER" id="PTHR22835:SF158">
    <property type="entry name" value="GDSL ESTERASE_LIPASE LIP-4-LIKE ISOFORM X1"/>
    <property type="match status" value="1"/>
</dbReference>
<dbReference type="SUPFAM" id="SSF52266">
    <property type="entry name" value="SGNH hydrolase"/>
    <property type="match status" value="1"/>
</dbReference>
<dbReference type="InterPro" id="IPR036514">
    <property type="entry name" value="SGNH_hydro_sf"/>
</dbReference>
<evidence type="ECO:0000313" key="7">
    <source>
        <dbReference type="Proteomes" id="UP001190926"/>
    </source>
</evidence>
<accession>A0AAD4IY58</accession>
<comment type="caution">
    <text evidence="6">The sequence shown here is derived from an EMBL/GenBank/DDBJ whole genome shotgun (WGS) entry which is preliminary data.</text>
</comment>
<dbReference type="InterPro" id="IPR001087">
    <property type="entry name" value="GDSL"/>
</dbReference>
<keyword evidence="4" id="KW-0325">Glycoprotein</keyword>
<protein>
    <submittedName>
        <fullName evidence="6">GDSL-like Lipase/Acylhydrolase superfamily protein</fullName>
    </submittedName>
</protein>
<evidence type="ECO:0000256" key="3">
    <source>
        <dbReference type="ARBA" id="ARBA00022801"/>
    </source>
</evidence>
<reference evidence="6 7" key="1">
    <citation type="journal article" date="2021" name="Nat. Commun.">
        <title>Incipient diploidization of the medicinal plant Perilla within 10,000 years.</title>
        <authorList>
            <person name="Zhang Y."/>
            <person name="Shen Q."/>
            <person name="Leng L."/>
            <person name="Zhang D."/>
            <person name="Chen S."/>
            <person name="Shi Y."/>
            <person name="Ning Z."/>
            <person name="Chen S."/>
        </authorList>
    </citation>
    <scope>NUCLEOTIDE SEQUENCE [LARGE SCALE GENOMIC DNA]</scope>
    <source>
        <strain evidence="7">cv. PC099</strain>
    </source>
</reference>
<evidence type="ECO:0000256" key="2">
    <source>
        <dbReference type="ARBA" id="ARBA00022729"/>
    </source>
</evidence>
<sequence length="359" mass="39916">MAFPVFMFTFFQTSLVAAQCSKPPVIFNFGDSNSDTGGGAALLGGPFVYPDGRTFFQEPTGRFCDGRLIIDFLCESLDTKYLTPFTGAVDRNFSNGVNFALSGSGIASATAYPFPLNVQILEFIRFRNRSIELCSRGHQNLLGEDDFNNALYTIDMGQNDLTYGYKHRTYDSFVKGLIPFAISRIRSAIQDIYHLGGKNFWVHGVGPLGCLPQELATRNGSKRLDKYGCISEMNELIKQFNLELDVLCQQMRIEMENSTIVYVDVYSIKYDIITSSSSYGFEHPLMACCGYGGPPYNIDPVIGCREASQSVCPQAQRRISWDGVHYTEAANAIVAFKILSTNYSSPPLPFNFFCNTPSC</sequence>
<dbReference type="EMBL" id="SDAM02000729">
    <property type="protein sequence ID" value="KAH6823582.1"/>
    <property type="molecule type" value="Genomic_DNA"/>
</dbReference>
<dbReference type="Gene3D" id="3.40.50.1110">
    <property type="entry name" value="SGNH hydrolase"/>
    <property type="match status" value="1"/>
</dbReference>
<dbReference type="Proteomes" id="UP001190926">
    <property type="component" value="Unassembled WGS sequence"/>
</dbReference>
<dbReference type="PANTHER" id="PTHR22835">
    <property type="entry name" value="ZINC FINGER FYVE DOMAIN CONTAINING PROTEIN"/>
    <property type="match status" value="1"/>
</dbReference>
<organism evidence="6 7">
    <name type="scientific">Perilla frutescens var. hirtella</name>
    <name type="common">Perilla citriodora</name>
    <name type="synonym">Perilla setoyensis</name>
    <dbReference type="NCBI Taxonomy" id="608512"/>
    <lineage>
        <taxon>Eukaryota</taxon>
        <taxon>Viridiplantae</taxon>
        <taxon>Streptophyta</taxon>
        <taxon>Embryophyta</taxon>
        <taxon>Tracheophyta</taxon>
        <taxon>Spermatophyta</taxon>
        <taxon>Magnoliopsida</taxon>
        <taxon>eudicotyledons</taxon>
        <taxon>Gunneridae</taxon>
        <taxon>Pentapetalae</taxon>
        <taxon>asterids</taxon>
        <taxon>lamiids</taxon>
        <taxon>Lamiales</taxon>
        <taxon>Lamiaceae</taxon>
        <taxon>Nepetoideae</taxon>
        <taxon>Elsholtzieae</taxon>
        <taxon>Perilla</taxon>
    </lineage>
</organism>
<evidence type="ECO:0000256" key="1">
    <source>
        <dbReference type="ARBA" id="ARBA00008668"/>
    </source>
</evidence>
<feature type="chain" id="PRO_5042182911" evidence="5">
    <location>
        <begin position="19"/>
        <end position="359"/>
    </location>
</feature>
<dbReference type="GO" id="GO:0016788">
    <property type="term" value="F:hydrolase activity, acting on ester bonds"/>
    <property type="evidence" value="ECO:0007669"/>
    <property type="project" value="InterPro"/>
</dbReference>
<feature type="signal peptide" evidence="5">
    <location>
        <begin position="1"/>
        <end position="18"/>
    </location>
</feature>
<comment type="similarity">
    <text evidence="1">Belongs to the 'GDSL' lipolytic enzyme family.</text>
</comment>
<dbReference type="CDD" id="cd01837">
    <property type="entry name" value="SGNH_plant_lipase_like"/>
    <property type="match status" value="1"/>
</dbReference>
<evidence type="ECO:0000256" key="5">
    <source>
        <dbReference type="SAM" id="SignalP"/>
    </source>
</evidence>
<gene>
    <name evidence="6" type="ORF">C2S53_019584</name>
</gene>
<evidence type="ECO:0000256" key="4">
    <source>
        <dbReference type="ARBA" id="ARBA00023180"/>
    </source>
</evidence>
<evidence type="ECO:0000313" key="6">
    <source>
        <dbReference type="EMBL" id="KAH6823582.1"/>
    </source>
</evidence>
<dbReference type="InterPro" id="IPR035669">
    <property type="entry name" value="SGNH_plant_lipase-like"/>
</dbReference>